<organism evidence="2 3">
    <name type="scientific">Ursus americanus</name>
    <name type="common">American black bear</name>
    <name type="synonym">Euarctos americanus</name>
    <dbReference type="NCBI Taxonomy" id="9643"/>
    <lineage>
        <taxon>Eukaryota</taxon>
        <taxon>Metazoa</taxon>
        <taxon>Chordata</taxon>
        <taxon>Craniata</taxon>
        <taxon>Vertebrata</taxon>
        <taxon>Euteleostomi</taxon>
        <taxon>Mammalia</taxon>
        <taxon>Eutheria</taxon>
        <taxon>Laurasiatheria</taxon>
        <taxon>Carnivora</taxon>
        <taxon>Caniformia</taxon>
        <taxon>Ursidae</taxon>
        <taxon>Ursus</taxon>
    </lineage>
</organism>
<dbReference type="AlphaFoldDB" id="A0A452RP41"/>
<protein>
    <recommendedName>
        <fullName evidence="4">TRAF3 interacting protein 3</fullName>
    </recommendedName>
</protein>
<dbReference type="Ensembl" id="ENSUAMT00000023471.1">
    <property type="protein sequence ID" value="ENSUAMP00000021012.1"/>
    <property type="gene ID" value="ENSUAMG00000016530.1"/>
</dbReference>
<name>A0A452RP41_URSAM</name>
<keyword evidence="1" id="KW-0175">Coiled coil</keyword>
<accession>A0A452RP41</accession>
<dbReference type="PANTHER" id="PTHR15715">
    <property type="entry name" value="CENTROSOMAL PROTEIN OF 170 KDA"/>
    <property type="match status" value="1"/>
</dbReference>
<dbReference type="Proteomes" id="UP000291022">
    <property type="component" value="Unassembled WGS sequence"/>
</dbReference>
<evidence type="ECO:0000256" key="1">
    <source>
        <dbReference type="SAM" id="Coils"/>
    </source>
</evidence>
<evidence type="ECO:0000313" key="3">
    <source>
        <dbReference type="Proteomes" id="UP000291022"/>
    </source>
</evidence>
<sequence>MKKVLLEMEDQKNSYEQKAKESLQKVLEEKMSAEQQLQSTQRSLALAEQKCEEWRSQYEALKEAWRNLGTQHRELESQLHVLQSKLQGADSRDLQMNQALRLLENEHQELQAKIEHLQGDRDLYSSDTQHLQGTVLGGLWLSELQKGGRVEEKVSVLGWLCDFILPRGKGRAVLIMEA</sequence>
<dbReference type="SUPFAM" id="SSF57997">
    <property type="entry name" value="Tropomyosin"/>
    <property type="match status" value="1"/>
</dbReference>
<feature type="coiled-coil region" evidence="1">
    <location>
        <begin position="1"/>
        <end position="120"/>
    </location>
</feature>
<dbReference type="GeneTree" id="ENSGT00940000160260"/>
<dbReference type="PANTHER" id="PTHR15715:SF21">
    <property type="entry name" value="TRAF3-INTERACTING JNK-ACTIVATING MODULATOR"/>
    <property type="match status" value="1"/>
</dbReference>
<evidence type="ECO:0000313" key="2">
    <source>
        <dbReference type="Ensembl" id="ENSUAMP00000021012.1"/>
    </source>
</evidence>
<reference evidence="3" key="1">
    <citation type="submission" date="2016-06" db="EMBL/GenBank/DDBJ databases">
        <title>De novo assembly and RNA-Seq shows season-dependent expression and editing in black bear kidneys.</title>
        <authorList>
            <person name="Korstanje R."/>
            <person name="Srivastava A."/>
            <person name="Sarsani V.K."/>
            <person name="Sheehan S.M."/>
            <person name="Seger R.L."/>
            <person name="Barter M.E."/>
            <person name="Lindqvist C."/>
            <person name="Brody L.C."/>
            <person name="Mullikin J.C."/>
        </authorList>
    </citation>
    <scope>NUCLEOTIDE SEQUENCE [LARGE SCALE GENOMIC DNA]</scope>
</reference>
<evidence type="ECO:0008006" key="4">
    <source>
        <dbReference type="Google" id="ProtNLM"/>
    </source>
</evidence>
<dbReference type="InterPro" id="IPR051176">
    <property type="entry name" value="Cent_Immune-Sig_Mod"/>
</dbReference>
<proteinExistence type="predicted"/>
<reference evidence="2" key="2">
    <citation type="submission" date="2025-08" db="UniProtKB">
        <authorList>
            <consortium name="Ensembl"/>
        </authorList>
    </citation>
    <scope>IDENTIFICATION</scope>
</reference>
<keyword evidence="3" id="KW-1185">Reference proteome</keyword>
<reference evidence="2" key="3">
    <citation type="submission" date="2025-09" db="UniProtKB">
        <authorList>
            <consortium name="Ensembl"/>
        </authorList>
    </citation>
    <scope>IDENTIFICATION</scope>
</reference>